<gene>
    <name evidence="2" type="ORF">KF707C_19250</name>
</gene>
<name>A0AAD1BYI6_METFU</name>
<organism evidence="2 3">
    <name type="scientific">Metapseudomonas furukawaii</name>
    <name type="common">Pseudomonas furukawaii</name>
    <dbReference type="NCBI Taxonomy" id="1149133"/>
    <lineage>
        <taxon>Bacteria</taxon>
        <taxon>Pseudomonadati</taxon>
        <taxon>Pseudomonadota</taxon>
        <taxon>Gammaproteobacteria</taxon>
        <taxon>Pseudomonadales</taxon>
        <taxon>Pseudomonadaceae</taxon>
        <taxon>Metapseudomonas</taxon>
    </lineage>
</organism>
<dbReference type="EMBL" id="AP014862">
    <property type="protein sequence ID" value="BAU73613.1"/>
    <property type="molecule type" value="Genomic_DNA"/>
</dbReference>
<evidence type="ECO:0000313" key="3">
    <source>
        <dbReference type="Proteomes" id="UP000218554"/>
    </source>
</evidence>
<dbReference type="Proteomes" id="UP000218554">
    <property type="component" value="Chromosome"/>
</dbReference>
<keyword evidence="2" id="KW-0648">Protein biosynthesis</keyword>
<dbReference type="GO" id="GO:0003743">
    <property type="term" value="F:translation initiation factor activity"/>
    <property type="evidence" value="ECO:0007669"/>
    <property type="project" value="UniProtKB-KW"/>
</dbReference>
<protein>
    <submittedName>
        <fullName evidence="2">Translation initiation factor 2</fullName>
    </submittedName>
</protein>
<keyword evidence="2" id="KW-0396">Initiation factor</keyword>
<dbReference type="KEGG" id="pfuw:KF707C_19250"/>
<accession>A0AAD1BYI6</accession>
<reference evidence="2 3" key="2">
    <citation type="journal article" date="2017" name="Int. J. Syst. Evol. Microbiol.">
        <title>Pseudomonas furukawaii sp. nov., a polychlorinated biphenyl-degrading bacterium isolated from biphenyl-contaminated soil in Japan.</title>
        <authorList>
            <person name="Kimura N."/>
            <person name="Watanabe T."/>
            <person name="Suenaga H."/>
            <person name="Fujihara H."/>
            <person name="Futagami T."/>
            <person name="Goto M."/>
            <person name="Hanada S."/>
            <person name="Hirose J."/>
        </authorList>
    </citation>
    <scope>NUCLEOTIDE SEQUENCE [LARGE SCALE GENOMIC DNA]</scope>
    <source>
        <strain evidence="3">DSM 10086 / NBRC 110670 / KF707</strain>
    </source>
</reference>
<evidence type="ECO:0000256" key="1">
    <source>
        <dbReference type="SAM" id="MobiDB-lite"/>
    </source>
</evidence>
<keyword evidence="3" id="KW-1185">Reference proteome</keyword>
<feature type="region of interest" description="Disordered" evidence="1">
    <location>
        <begin position="1"/>
        <end position="34"/>
    </location>
</feature>
<feature type="compositionally biased region" description="Pro residues" evidence="1">
    <location>
        <begin position="1"/>
        <end position="29"/>
    </location>
</feature>
<dbReference type="AlphaFoldDB" id="A0AAD1BYI6"/>
<reference evidence="3" key="1">
    <citation type="submission" date="2015-05" db="EMBL/GenBank/DDBJ databases">
        <title>Draft genome sequencing of a biphenyl-degrading bacterium, Pseudomonas balearica KF707 (=NBRC110670).</title>
        <authorList>
            <person name="Kimura N."/>
            <person name="Hirose J."/>
            <person name="Watanabe T."/>
            <person name="Suenaga H."/>
            <person name="Fujihara H."/>
            <person name="Noguchi M."/>
            <person name="Hashimoto M."/>
            <person name="Shimodaira J."/>
            <person name="Tsuchikane K."/>
            <person name="Hosoyama A."/>
            <person name="Yamazoe A."/>
            <person name="Fujita N."/>
            <person name="Furukawa K."/>
        </authorList>
    </citation>
    <scope>NUCLEOTIDE SEQUENCE [LARGE SCALE GENOMIC DNA]</scope>
    <source>
        <strain evidence="3">DSM 10086 / NBRC 110670 / KF707</strain>
    </source>
</reference>
<sequence>MPATPEPAPKPVSPPPAPANATPPEPPSAKAPLPKVKLDLSLPSELVEQVQPGDATDALPEQPLLPQMFVEKPLPESPFQLNGKLITNEREDDYWRSVEGAELQFEFKR</sequence>
<proteinExistence type="predicted"/>
<evidence type="ECO:0000313" key="2">
    <source>
        <dbReference type="EMBL" id="BAU73613.1"/>
    </source>
</evidence>